<evidence type="ECO:0000313" key="2">
    <source>
        <dbReference type="Proteomes" id="UP001317705"/>
    </source>
</evidence>
<sequence>MAENNKVIPTGYMEDTQGRLVPVESIKVIDLARDALVMESMKEAQAMADALARFKGTIMEDIEAFCELSAEAYGARLGGKKGNVTLYSFDGRYKIIRSIDDFITFDERLQAAKVLIDECLKRWSEGSDAKLRTIVNDAFQVDKAGRINTNRVLGLRRIEIQDETWQRAMKAISESVQVVSSKAYVRFYERQPDGSYQQLNLNIAA</sequence>
<dbReference type="Proteomes" id="UP001317705">
    <property type="component" value="Chromosome"/>
</dbReference>
<proteinExistence type="predicted"/>
<dbReference type="EMBL" id="AP027151">
    <property type="protein sequence ID" value="BDV42411.1"/>
    <property type="molecule type" value="Genomic_DNA"/>
</dbReference>
<reference evidence="1 2" key="1">
    <citation type="submission" date="2022-12" db="EMBL/GenBank/DDBJ databases">
        <title>Polyphasic characterization of Geotalea uranireducens NIT-SL11 newly isolated from a complex of sewage sludge and microbially reduced graphene oxide.</title>
        <authorList>
            <person name="Xie L."/>
            <person name="Yoshida N."/>
            <person name="Meng L."/>
        </authorList>
    </citation>
    <scope>NUCLEOTIDE SEQUENCE [LARGE SCALE GENOMIC DNA]</scope>
    <source>
        <strain evidence="1 2">NIT-SL11</strain>
    </source>
</reference>
<accession>A0ABM8EIU0</accession>
<evidence type="ECO:0000313" key="1">
    <source>
        <dbReference type="EMBL" id="BDV42411.1"/>
    </source>
</evidence>
<dbReference type="Pfam" id="PF11363">
    <property type="entry name" value="DUF3164"/>
    <property type="match status" value="1"/>
</dbReference>
<dbReference type="RefSeq" id="WP_282002860.1">
    <property type="nucleotide sequence ID" value="NZ_AP027151.1"/>
</dbReference>
<dbReference type="InterPro" id="IPR021505">
    <property type="entry name" value="Phage_B3_Orf6"/>
</dbReference>
<protein>
    <submittedName>
        <fullName evidence="1">Sulfate transporter</fullName>
    </submittedName>
</protein>
<gene>
    <name evidence="1" type="ORF">GURASL_13340</name>
</gene>
<keyword evidence="2" id="KW-1185">Reference proteome</keyword>
<name>A0ABM8EIU0_9BACT</name>
<organism evidence="1 2">
    <name type="scientific">Geotalea uraniireducens</name>
    <dbReference type="NCBI Taxonomy" id="351604"/>
    <lineage>
        <taxon>Bacteria</taxon>
        <taxon>Pseudomonadati</taxon>
        <taxon>Thermodesulfobacteriota</taxon>
        <taxon>Desulfuromonadia</taxon>
        <taxon>Geobacterales</taxon>
        <taxon>Geobacteraceae</taxon>
        <taxon>Geotalea</taxon>
    </lineage>
</organism>